<evidence type="ECO:0000313" key="2">
    <source>
        <dbReference type="Proteomes" id="UP000232003"/>
    </source>
</evidence>
<organism evidence="1 2">
    <name type="scientific">Nostoc flagelliforme CCNUN1</name>
    <dbReference type="NCBI Taxonomy" id="2038116"/>
    <lineage>
        <taxon>Bacteria</taxon>
        <taxon>Bacillati</taxon>
        <taxon>Cyanobacteriota</taxon>
        <taxon>Cyanophyceae</taxon>
        <taxon>Nostocales</taxon>
        <taxon>Nostocaceae</taxon>
        <taxon>Nostoc</taxon>
    </lineage>
</organism>
<sequence length="47" mass="5174">MINKAKVLAIAALRQISIAGRHNNVKPIVKEVAIRLTGIRKAQIPMQ</sequence>
<accession>A0A2K8T7K0</accession>
<name>A0A2K8T7K0_9NOSO</name>
<dbReference type="Proteomes" id="UP000232003">
    <property type="component" value="Plasmid pNFSY03"/>
</dbReference>
<gene>
    <name evidence="1" type="ORF">COO91_09211</name>
</gene>
<dbReference type="AlphaFoldDB" id="A0A2K8T7K0"/>
<proteinExistence type="predicted"/>
<evidence type="ECO:0000313" key="1">
    <source>
        <dbReference type="EMBL" id="AUB43055.1"/>
    </source>
</evidence>
<dbReference type="KEGG" id="nfl:COO91_09211"/>
<keyword evidence="2" id="KW-1185">Reference proteome</keyword>
<keyword evidence="1" id="KW-0614">Plasmid</keyword>
<reference evidence="1 2" key="1">
    <citation type="submission" date="2017-11" db="EMBL/GenBank/DDBJ databases">
        <title>Complete genome of a free-living desiccation-tolerant cyanobacterium and its photosynthetic adaptation to extreme terrestrial habitat.</title>
        <authorList>
            <person name="Shang J."/>
        </authorList>
    </citation>
    <scope>NUCLEOTIDE SEQUENCE [LARGE SCALE GENOMIC DNA]</scope>
    <source>
        <strain evidence="1 2">CCNUN1</strain>
        <plasmid evidence="2">pnfsy03</plasmid>
    </source>
</reference>
<dbReference type="EMBL" id="CP024788">
    <property type="protein sequence ID" value="AUB43055.1"/>
    <property type="molecule type" value="Genomic_DNA"/>
</dbReference>
<geneLocation type="plasmid" evidence="2">
    <name>pnfsy03</name>
</geneLocation>
<protein>
    <submittedName>
        <fullName evidence="1">Uncharacterized protein</fullName>
    </submittedName>
</protein>